<accession>A0ABT4MJ84</accession>
<name>A0ABT4MJ84_9NOCA</name>
<keyword evidence="5" id="KW-1185">Reference proteome</keyword>
<keyword evidence="1 3" id="KW-0732">Signal</keyword>
<feature type="chain" id="PRO_5046704155" evidence="3">
    <location>
        <begin position="30"/>
        <end position="330"/>
    </location>
</feature>
<dbReference type="InterPro" id="IPR010126">
    <property type="entry name" value="Esterase_phb"/>
</dbReference>
<dbReference type="PANTHER" id="PTHR43037:SF1">
    <property type="entry name" value="BLL1128 PROTEIN"/>
    <property type="match status" value="1"/>
</dbReference>
<comment type="caution">
    <text evidence="4">The sequence shown here is derived from an EMBL/GenBank/DDBJ whole genome shotgun (WGS) entry which is preliminary data.</text>
</comment>
<dbReference type="PANTHER" id="PTHR43037">
    <property type="entry name" value="UNNAMED PRODUCT-RELATED"/>
    <property type="match status" value="1"/>
</dbReference>
<organism evidence="4 5">
    <name type="scientific">Rhodococcus ruber</name>
    <dbReference type="NCBI Taxonomy" id="1830"/>
    <lineage>
        <taxon>Bacteria</taxon>
        <taxon>Bacillati</taxon>
        <taxon>Actinomycetota</taxon>
        <taxon>Actinomycetes</taxon>
        <taxon>Mycobacteriales</taxon>
        <taxon>Nocardiaceae</taxon>
        <taxon>Rhodococcus</taxon>
    </lineage>
</organism>
<gene>
    <name evidence="4" type="ORF">O4220_18365</name>
</gene>
<feature type="signal peptide" evidence="3">
    <location>
        <begin position="1"/>
        <end position="29"/>
    </location>
</feature>
<protein>
    <submittedName>
        <fullName evidence="4">Alpha/beta hydrolase-fold protein</fullName>
    </submittedName>
</protein>
<dbReference type="SUPFAM" id="SSF53474">
    <property type="entry name" value="alpha/beta-Hydrolases"/>
    <property type="match status" value="1"/>
</dbReference>
<dbReference type="Gene3D" id="3.40.50.1820">
    <property type="entry name" value="alpha/beta hydrolase"/>
    <property type="match status" value="1"/>
</dbReference>
<evidence type="ECO:0000313" key="5">
    <source>
        <dbReference type="Proteomes" id="UP001081071"/>
    </source>
</evidence>
<dbReference type="GO" id="GO:0016787">
    <property type="term" value="F:hydrolase activity"/>
    <property type="evidence" value="ECO:0007669"/>
    <property type="project" value="UniProtKB-KW"/>
</dbReference>
<reference evidence="4" key="1">
    <citation type="submission" date="2022-12" db="EMBL/GenBank/DDBJ databases">
        <authorList>
            <person name="Krivoruchko A.V."/>
            <person name="Elkin A."/>
        </authorList>
    </citation>
    <scope>NUCLEOTIDE SEQUENCE</scope>
    <source>
        <strain evidence="4">IEGM 1391</strain>
    </source>
</reference>
<evidence type="ECO:0000256" key="1">
    <source>
        <dbReference type="ARBA" id="ARBA00022729"/>
    </source>
</evidence>
<evidence type="ECO:0000256" key="3">
    <source>
        <dbReference type="SAM" id="SignalP"/>
    </source>
</evidence>
<dbReference type="Proteomes" id="UP001081071">
    <property type="component" value="Unassembled WGS sequence"/>
</dbReference>
<evidence type="ECO:0000313" key="4">
    <source>
        <dbReference type="EMBL" id="MCZ4520480.1"/>
    </source>
</evidence>
<proteinExistence type="predicted"/>
<sequence>MKSVARKGFRATLLAVLAVTLGSSTLTTATAGASSGDRDEYGQFVGDAGVVDYQVHLPTDYDPSSPTPIMVALHGCGMTGYGINSMKDTTRFDVVANEEDFIVVYPTQTFDRSPQLCWNAIDPAHQRRGVGEPAMIAGITESVIDRYNGDRRDVHVSGASSGAGLAVAMAVTYPDVFATVTSTAGGEYSYDKAQHDLDRVTPEYTASLAVAEMGDRARYVPLLVVQGDRDDVVRPVMAERLTAQWLSIGGALGEPASTIESTRVEEPDKHPYTHTRYGDDDGRPAAIESYLVEGMGHVWPGPGAGLFTDASGVDASRVSWQFALSHNATA</sequence>
<keyword evidence="2 4" id="KW-0378">Hydrolase</keyword>
<evidence type="ECO:0000256" key="2">
    <source>
        <dbReference type="ARBA" id="ARBA00022801"/>
    </source>
</evidence>
<dbReference type="InterPro" id="IPR029058">
    <property type="entry name" value="AB_hydrolase_fold"/>
</dbReference>
<dbReference type="Pfam" id="PF10503">
    <property type="entry name" value="Esterase_PHB"/>
    <property type="match status" value="1"/>
</dbReference>
<dbReference type="EMBL" id="JAPWIJ010000007">
    <property type="protein sequence ID" value="MCZ4520480.1"/>
    <property type="molecule type" value="Genomic_DNA"/>
</dbReference>
<dbReference type="InterPro" id="IPR050955">
    <property type="entry name" value="Plant_Biomass_Hydrol_Est"/>
</dbReference>